<name>A0A1B7MGV2_9AGAM</name>
<dbReference type="Proteomes" id="UP000092154">
    <property type="component" value="Unassembled WGS sequence"/>
</dbReference>
<accession>A0A1B7MGV2</accession>
<evidence type="ECO:0000313" key="2">
    <source>
        <dbReference type="Proteomes" id="UP000092154"/>
    </source>
</evidence>
<evidence type="ECO:0000313" key="1">
    <source>
        <dbReference type="EMBL" id="OAX31824.1"/>
    </source>
</evidence>
<protein>
    <submittedName>
        <fullName evidence="1">Uncharacterized protein</fullName>
    </submittedName>
</protein>
<dbReference type="EMBL" id="KV449224">
    <property type="protein sequence ID" value="OAX31824.1"/>
    <property type="molecule type" value="Genomic_DNA"/>
</dbReference>
<organism evidence="1 2">
    <name type="scientific">Rhizopogon vinicolor AM-OR11-026</name>
    <dbReference type="NCBI Taxonomy" id="1314800"/>
    <lineage>
        <taxon>Eukaryota</taxon>
        <taxon>Fungi</taxon>
        <taxon>Dikarya</taxon>
        <taxon>Basidiomycota</taxon>
        <taxon>Agaricomycotina</taxon>
        <taxon>Agaricomycetes</taxon>
        <taxon>Agaricomycetidae</taxon>
        <taxon>Boletales</taxon>
        <taxon>Suillineae</taxon>
        <taxon>Rhizopogonaceae</taxon>
        <taxon>Rhizopogon</taxon>
    </lineage>
</organism>
<gene>
    <name evidence="1" type="ORF">K503DRAFT_673102</name>
</gene>
<dbReference type="InParanoid" id="A0A1B7MGV2"/>
<dbReference type="AlphaFoldDB" id="A0A1B7MGV2"/>
<sequence length="71" mass="8103">GAGTRDDYGGDPIRMVAQLDLTDIERLLTVYYDRFHRGDALSHHEVAYALLMQNARELPQFDADRALAQRL</sequence>
<reference evidence="1 2" key="1">
    <citation type="submission" date="2016-06" db="EMBL/GenBank/DDBJ databases">
        <title>Comparative genomics of the ectomycorrhizal sister species Rhizopogon vinicolor and Rhizopogon vesiculosus (Basidiomycota: Boletales) reveals a divergence of the mating type B locus.</title>
        <authorList>
            <consortium name="DOE Joint Genome Institute"/>
            <person name="Mujic A.B."/>
            <person name="Kuo A."/>
            <person name="Tritt A."/>
            <person name="Lipzen A."/>
            <person name="Chen C."/>
            <person name="Johnson J."/>
            <person name="Sharma A."/>
            <person name="Barry K."/>
            <person name="Grigoriev I.V."/>
            <person name="Spatafora J.W."/>
        </authorList>
    </citation>
    <scope>NUCLEOTIDE SEQUENCE [LARGE SCALE GENOMIC DNA]</scope>
    <source>
        <strain evidence="1 2">AM-OR11-026</strain>
    </source>
</reference>
<dbReference type="OrthoDB" id="2687732at2759"/>
<proteinExistence type="predicted"/>
<keyword evidence="2" id="KW-1185">Reference proteome</keyword>
<feature type="non-terminal residue" evidence="1">
    <location>
        <position position="1"/>
    </location>
</feature>
<feature type="non-terminal residue" evidence="1">
    <location>
        <position position="71"/>
    </location>
</feature>